<evidence type="ECO:0000313" key="2">
    <source>
        <dbReference type="Proteomes" id="UP001597079"/>
    </source>
</evidence>
<sequence>MQYLNYTNYAVSIARRLIRYRRSSMIDESDLINSSLSKLWEHETKGNSMDVQIARRTIRFAMLEVLRSSSMLKMSKTTSMNQAIQAYTNILNEQNEPSYNPIEEWIEEDSVRQVWLIVEGFSYDDRLLLSLIWEQGCSMQVAADVLDVSKSLIFKRYHTLLDRIKNQVSSKKVTI</sequence>
<organism evidence="1 2">
    <name type="scientific">Alicyclobacillus fodiniaquatilis</name>
    <dbReference type="NCBI Taxonomy" id="1661150"/>
    <lineage>
        <taxon>Bacteria</taxon>
        <taxon>Bacillati</taxon>
        <taxon>Bacillota</taxon>
        <taxon>Bacilli</taxon>
        <taxon>Bacillales</taxon>
        <taxon>Alicyclobacillaceae</taxon>
        <taxon>Alicyclobacillus</taxon>
    </lineage>
</organism>
<keyword evidence="2" id="KW-1185">Reference proteome</keyword>
<evidence type="ECO:0000313" key="1">
    <source>
        <dbReference type="EMBL" id="MFD1678245.1"/>
    </source>
</evidence>
<dbReference type="SUPFAM" id="SSF88659">
    <property type="entry name" value="Sigma3 and sigma4 domains of RNA polymerase sigma factors"/>
    <property type="match status" value="1"/>
</dbReference>
<reference evidence="2" key="1">
    <citation type="journal article" date="2019" name="Int. J. Syst. Evol. Microbiol.">
        <title>The Global Catalogue of Microorganisms (GCM) 10K type strain sequencing project: providing services to taxonomists for standard genome sequencing and annotation.</title>
        <authorList>
            <consortium name="The Broad Institute Genomics Platform"/>
            <consortium name="The Broad Institute Genome Sequencing Center for Infectious Disease"/>
            <person name="Wu L."/>
            <person name="Ma J."/>
        </authorList>
    </citation>
    <scope>NUCLEOTIDE SEQUENCE [LARGE SCALE GENOMIC DNA]</scope>
    <source>
        <strain evidence="2">CGMCC 1.12286</strain>
    </source>
</reference>
<comment type="caution">
    <text evidence="1">The sequence shown here is derived from an EMBL/GenBank/DDBJ whole genome shotgun (WGS) entry which is preliminary data.</text>
</comment>
<dbReference type="EMBL" id="JBHUCX010000102">
    <property type="protein sequence ID" value="MFD1678245.1"/>
    <property type="molecule type" value="Genomic_DNA"/>
</dbReference>
<proteinExistence type="predicted"/>
<name>A0ABW4JRX3_9BACL</name>
<dbReference type="Proteomes" id="UP001597079">
    <property type="component" value="Unassembled WGS sequence"/>
</dbReference>
<gene>
    <name evidence="1" type="ORF">ACFSB2_26630</name>
</gene>
<dbReference type="InterPro" id="IPR013324">
    <property type="entry name" value="RNA_pol_sigma_r3/r4-like"/>
</dbReference>
<accession>A0ABW4JRX3</accession>
<dbReference type="RefSeq" id="WP_377946282.1">
    <property type="nucleotide sequence ID" value="NZ_JBHUCX010000102.1"/>
</dbReference>
<protein>
    <submittedName>
        <fullName evidence="1">Sigma-70 family RNA polymerase sigma factor</fullName>
    </submittedName>
</protein>